<feature type="domain" description="Protein FecR C-terminal" evidence="2">
    <location>
        <begin position="328"/>
        <end position="396"/>
    </location>
</feature>
<dbReference type="RefSeq" id="WP_136903204.1">
    <property type="nucleotide sequence ID" value="NZ_SUME01000011.1"/>
</dbReference>
<dbReference type="InterPro" id="IPR032508">
    <property type="entry name" value="FecR_C"/>
</dbReference>
<dbReference type="AlphaFoldDB" id="A0A4U0NN49"/>
<dbReference type="Pfam" id="PF16344">
    <property type="entry name" value="FecR_C"/>
    <property type="match status" value="1"/>
</dbReference>
<sequence length="398" mass="44915">MEQFDKYYKVSEWVIKHLEGRLSEEEKKQLDSWLLEAPHNQKLFNRLTDQHLLDVEFARFTANNKEDAWKKVLAGTNQSALGYSPSKRYIQFSKYVACALLLLLPTIWISKKLNPIALEEAPVEMLVNDIAPGGNKAILTLADGTMISLDEFNEGILAEQQNAFIRKNADGDLIYDLSNMGSNMESEISYNTITTPVGGQYKVVLPDGTKVWLNALSSLKFPVSFNGEYRTVQLTGEGYFEVYKNKEMPFIVNAGTSSIHVLGTHFNVSTYEKEGLVHTTLVEGSVRITQGSSSKMLSPGMQAITNRQHDIAITPIDIAEVVDWKNGYFLFRDQPIEELMRTIARWYDIDVQYQGDLKGKIFGGKFSKKDNLSELLKSLELTGTVKFSIEGRRVTVMP</sequence>
<dbReference type="InterPro" id="IPR012373">
    <property type="entry name" value="Ferrdict_sens_TM"/>
</dbReference>
<dbReference type="OrthoDB" id="1099963at2"/>
<evidence type="ECO:0000313" key="3">
    <source>
        <dbReference type="EMBL" id="TJZ51464.1"/>
    </source>
</evidence>
<dbReference type="Pfam" id="PF04773">
    <property type="entry name" value="FecR"/>
    <property type="match status" value="1"/>
</dbReference>
<dbReference type="FunFam" id="2.60.120.1440:FF:000001">
    <property type="entry name" value="Putative anti-sigma factor"/>
    <property type="match status" value="1"/>
</dbReference>
<name>A0A4U0NN49_9SPHI</name>
<evidence type="ECO:0000259" key="2">
    <source>
        <dbReference type="Pfam" id="PF16344"/>
    </source>
</evidence>
<evidence type="ECO:0000313" key="4">
    <source>
        <dbReference type="Proteomes" id="UP000306808"/>
    </source>
</evidence>
<dbReference type="InterPro" id="IPR006860">
    <property type="entry name" value="FecR"/>
</dbReference>
<proteinExistence type="predicted"/>
<dbReference type="GO" id="GO:0016989">
    <property type="term" value="F:sigma factor antagonist activity"/>
    <property type="evidence" value="ECO:0007669"/>
    <property type="project" value="TreeGrafter"/>
</dbReference>
<comment type="caution">
    <text evidence="3">The sequence shown here is derived from an EMBL/GenBank/DDBJ whole genome shotgun (WGS) entry which is preliminary data.</text>
</comment>
<gene>
    <name evidence="3" type="ORF">FAZ15_20315</name>
</gene>
<dbReference type="Gene3D" id="3.55.50.30">
    <property type="match status" value="1"/>
</dbReference>
<feature type="domain" description="FecR protein" evidence="1">
    <location>
        <begin position="192"/>
        <end position="287"/>
    </location>
</feature>
<keyword evidence="4" id="KW-1185">Reference proteome</keyword>
<dbReference type="Gene3D" id="2.60.120.1440">
    <property type="match status" value="1"/>
</dbReference>
<organism evidence="3 4">
    <name type="scientific">Sphingobacterium olei</name>
    <dbReference type="NCBI Taxonomy" id="2571155"/>
    <lineage>
        <taxon>Bacteria</taxon>
        <taxon>Pseudomonadati</taxon>
        <taxon>Bacteroidota</taxon>
        <taxon>Sphingobacteriia</taxon>
        <taxon>Sphingobacteriales</taxon>
        <taxon>Sphingobacteriaceae</taxon>
        <taxon>Sphingobacterium</taxon>
    </lineage>
</organism>
<dbReference type="EMBL" id="SUME01000011">
    <property type="protein sequence ID" value="TJZ51464.1"/>
    <property type="molecule type" value="Genomic_DNA"/>
</dbReference>
<protein>
    <submittedName>
        <fullName evidence="3">FecR family protein</fullName>
    </submittedName>
</protein>
<reference evidence="3 4" key="1">
    <citation type="submission" date="2019-04" db="EMBL/GenBank/DDBJ databases">
        <title>Sphingobacterium olei sp. nov., isolated from oil-contaminated soil.</title>
        <authorList>
            <person name="Liu B."/>
        </authorList>
    </citation>
    <scope>NUCLEOTIDE SEQUENCE [LARGE SCALE GENOMIC DNA]</scope>
    <source>
        <strain evidence="3 4">HAL-9</strain>
    </source>
</reference>
<accession>A0A4U0NN49</accession>
<evidence type="ECO:0000259" key="1">
    <source>
        <dbReference type="Pfam" id="PF04773"/>
    </source>
</evidence>
<dbReference type="Proteomes" id="UP000306808">
    <property type="component" value="Unassembled WGS sequence"/>
</dbReference>
<dbReference type="PANTHER" id="PTHR30273">
    <property type="entry name" value="PERIPLASMIC SIGNAL SENSOR AND SIGMA FACTOR ACTIVATOR FECR-RELATED"/>
    <property type="match status" value="1"/>
</dbReference>
<dbReference type="PANTHER" id="PTHR30273:SF2">
    <property type="entry name" value="PROTEIN FECR"/>
    <property type="match status" value="1"/>
</dbReference>